<keyword evidence="4" id="KW-0804">Transcription</keyword>
<dbReference type="Pfam" id="PF13977">
    <property type="entry name" value="TetR_C_6"/>
    <property type="match status" value="1"/>
</dbReference>
<gene>
    <name evidence="7" type="ORF">QD47_20995</name>
</gene>
<evidence type="ECO:0000256" key="3">
    <source>
        <dbReference type="ARBA" id="ARBA00023125"/>
    </source>
</evidence>
<dbReference type="AlphaFoldDB" id="A0A0D7WX35"/>
<accession>A0A0D7WX35</accession>
<evidence type="ECO:0000256" key="2">
    <source>
        <dbReference type="ARBA" id="ARBA00023015"/>
    </source>
</evidence>
<organism evidence="7 8">
    <name type="scientific">Paenibacillus terrae</name>
    <dbReference type="NCBI Taxonomy" id="159743"/>
    <lineage>
        <taxon>Bacteria</taxon>
        <taxon>Bacillati</taxon>
        <taxon>Bacillota</taxon>
        <taxon>Bacilli</taxon>
        <taxon>Bacillales</taxon>
        <taxon>Paenibacillaceae</taxon>
        <taxon>Paenibacillus</taxon>
    </lineage>
</organism>
<dbReference type="SUPFAM" id="SSF48498">
    <property type="entry name" value="Tetracyclin repressor-like, C-terminal domain"/>
    <property type="match status" value="1"/>
</dbReference>
<dbReference type="RefSeq" id="WP_044647960.1">
    <property type="nucleotide sequence ID" value="NZ_JTHP01000050.1"/>
</dbReference>
<name>A0A0D7WX35_9BACL</name>
<evidence type="ECO:0000313" key="8">
    <source>
        <dbReference type="Proteomes" id="UP000032534"/>
    </source>
</evidence>
<dbReference type="Pfam" id="PF00440">
    <property type="entry name" value="TetR_N"/>
    <property type="match status" value="1"/>
</dbReference>
<feature type="DNA-binding region" description="H-T-H motif" evidence="5">
    <location>
        <begin position="39"/>
        <end position="58"/>
    </location>
</feature>
<keyword evidence="1" id="KW-0678">Repressor</keyword>
<keyword evidence="3 5" id="KW-0238">DNA-binding</keyword>
<keyword evidence="8" id="KW-1185">Reference proteome</keyword>
<dbReference type="InterPro" id="IPR039538">
    <property type="entry name" value="BetI_C"/>
</dbReference>
<feature type="domain" description="HTH tetR-type" evidence="6">
    <location>
        <begin position="16"/>
        <end position="76"/>
    </location>
</feature>
<evidence type="ECO:0000313" key="7">
    <source>
        <dbReference type="EMBL" id="KJD43741.1"/>
    </source>
</evidence>
<dbReference type="Proteomes" id="UP000032534">
    <property type="component" value="Unassembled WGS sequence"/>
</dbReference>
<dbReference type="PROSITE" id="PS50977">
    <property type="entry name" value="HTH_TETR_2"/>
    <property type="match status" value="1"/>
</dbReference>
<dbReference type="PANTHER" id="PTHR30055">
    <property type="entry name" value="HTH-TYPE TRANSCRIPTIONAL REGULATOR RUTR"/>
    <property type="match status" value="1"/>
</dbReference>
<dbReference type="GO" id="GO:0003700">
    <property type="term" value="F:DNA-binding transcription factor activity"/>
    <property type="evidence" value="ECO:0007669"/>
    <property type="project" value="TreeGrafter"/>
</dbReference>
<evidence type="ECO:0000256" key="4">
    <source>
        <dbReference type="ARBA" id="ARBA00023163"/>
    </source>
</evidence>
<sequence length="207" mass="23896">MNNSEPPKSKRMKQKDDSRRLLIEAAVRCFSRNGFHKTGIVEIAKEAGMSAGNLYRHFPSKDAFIIALVEEEQRHALSKMEFKETEKDPLGQILTIITSCVSNPVYPMDQRLWIEILAEASRNKGVRHVFNQSDIIMRESFKNLLTSAIHEKQVDPDYDVETLSLWLYALIDGLIARTATDEQFSFDHHMSQFNQLIRQALKPKEFQ</sequence>
<reference evidence="7 8" key="1">
    <citation type="submission" date="2014-11" db="EMBL/GenBank/DDBJ databases">
        <title>Draft Genome Sequences of Paenibacillus polymyxa NRRL B-30509 and Paenibacillus terrae NRRL B-30644, Strains from a Poultry Environment that Produce Tridecaptin A and Paenicidins.</title>
        <authorList>
            <person name="van Belkum M.J."/>
            <person name="Lohans C.T."/>
            <person name="Vederas J.C."/>
        </authorList>
    </citation>
    <scope>NUCLEOTIDE SEQUENCE [LARGE SCALE GENOMIC DNA]</scope>
    <source>
        <strain evidence="7 8">NRRL B-30644</strain>
    </source>
</reference>
<dbReference type="Gene3D" id="1.10.357.10">
    <property type="entry name" value="Tetracycline Repressor, domain 2"/>
    <property type="match status" value="1"/>
</dbReference>
<protein>
    <recommendedName>
        <fullName evidence="6">HTH tetR-type domain-containing protein</fullName>
    </recommendedName>
</protein>
<dbReference type="InterPro" id="IPR036271">
    <property type="entry name" value="Tet_transcr_reg_TetR-rel_C_sf"/>
</dbReference>
<dbReference type="PRINTS" id="PR00455">
    <property type="entry name" value="HTHTETR"/>
</dbReference>
<proteinExistence type="predicted"/>
<dbReference type="GO" id="GO:0000976">
    <property type="term" value="F:transcription cis-regulatory region binding"/>
    <property type="evidence" value="ECO:0007669"/>
    <property type="project" value="TreeGrafter"/>
</dbReference>
<dbReference type="OrthoDB" id="9814200at2"/>
<keyword evidence="2" id="KW-0805">Transcription regulation</keyword>
<dbReference type="PANTHER" id="PTHR30055:SF229">
    <property type="entry name" value="HTH-TYPE TRANSCRIPTIONAL REPRESSOR RV1474C"/>
    <property type="match status" value="1"/>
</dbReference>
<dbReference type="InterPro" id="IPR001647">
    <property type="entry name" value="HTH_TetR"/>
</dbReference>
<dbReference type="SUPFAM" id="SSF46689">
    <property type="entry name" value="Homeodomain-like"/>
    <property type="match status" value="1"/>
</dbReference>
<dbReference type="InterPro" id="IPR009057">
    <property type="entry name" value="Homeodomain-like_sf"/>
</dbReference>
<evidence type="ECO:0000259" key="6">
    <source>
        <dbReference type="PROSITE" id="PS50977"/>
    </source>
</evidence>
<evidence type="ECO:0000256" key="5">
    <source>
        <dbReference type="PROSITE-ProRule" id="PRU00335"/>
    </source>
</evidence>
<dbReference type="PATRIC" id="fig|159743.3.peg.4665"/>
<dbReference type="InterPro" id="IPR050109">
    <property type="entry name" value="HTH-type_TetR-like_transc_reg"/>
</dbReference>
<comment type="caution">
    <text evidence="7">The sequence shown here is derived from an EMBL/GenBank/DDBJ whole genome shotgun (WGS) entry which is preliminary data.</text>
</comment>
<evidence type="ECO:0000256" key="1">
    <source>
        <dbReference type="ARBA" id="ARBA00022491"/>
    </source>
</evidence>
<dbReference type="EMBL" id="JTHP01000050">
    <property type="protein sequence ID" value="KJD43741.1"/>
    <property type="molecule type" value="Genomic_DNA"/>
</dbReference>